<protein>
    <recommendedName>
        <fullName evidence="5">Lipoprotein</fullName>
    </recommendedName>
</protein>
<sequence>MNRVLRSPAVLAAIGLALAGCVSPDEFPPYSPRYSYAEVPGPDGRPVTTLMPDSCAWSAEAEAFGVLPPGCANAYNLQRMVESERDLVYGRRMGPAPAQSATRAQREYLEGKVRSSEEPRTQDITPQTAR</sequence>
<feature type="chain" id="PRO_5035200716" description="Lipoprotein" evidence="2">
    <location>
        <begin position="20"/>
        <end position="130"/>
    </location>
</feature>
<keyword evidence="4" id="KW-1185">Reference proteome</keyword>
<evidence type="ECO:0000256" key="2">
    <source>
        <dbReference type="SAM" id="SignalP"/>
    </source>
</evidence>
<organism evidence="3 4">
    <name type="scientific">Agaricicola taiwanensis</name>
    <dbReference type="NCBI Taxonomy" id="591372"/>
    <lineage>
        <taxon>Bacteria</taxon>
        <taxon>Pseudomonadati</taxon>
        <taxon>Pseudomonadota</taxon>
        <taxon>Alphaproteobacteria</taxon>
        <taxon>Rhodobacterales</taxon>
        <taxon>Paracoccaceae</taxon>
        <taxon>Agaricicola</taxon>
    </lineage>
</organism>
<dbReference type="PROSITE" id="PS51257">
    <property type="entry name" value="PROKAR_LIPOPROTEIN"/>
    <property type="match status" value="1"/>
</dbReference>
<feature type="signal peptide" evidence="2">
    <location>
        <begin position="1"/>
        <end position="19"/>
    </location>
</feature>
<evidence type="ECO:0000313" key="4">
    <source>
        <dbReference type="Proteomes" id="UP000602745"/>
    </source>
</evidence>
<dbReference type="AlphaFoldDB" id="A0A8J2VRA1"/>
<evidence type="ECO:0000313" key="3">
    <source>
        <dbReference type="EMBL" id="GGE36015.1"/>
    </source>
</evidence>
<proteinExistence type="predicted"/>
<reference evidence="3" key="1">
    <citation type="journal article" date="2014" name="Int. J. Syst. Evol. Microbiol.">
        <title>Complete genome sequence of Corynebacterium casei LMG S-19264T (=DSM 44701T), isolated from a smear-ripened cheese.</title>
        <authorList>
            <consortium name="US DOE Joint Genome Institute (JGI-PGF)"/>
            <person name="Walter F."/>
            <person name="Albersmeier A."/>
            <person name="Kalinowski J."/>
            <person name="Ruckert C."/>
        </authorList>
    </citation>
    <scope>NUCLEOTIDE SEQUENCE</scope>
    <source>
        <strain evidence="3">CCM 7684</strain>
    </source>
</reference>
<reference evidence="3" key="2">
    <citation type="submission" date="2020-09" db="EMBL/GenBank/DDBJ databases">
        <authorList>
            <person name="Sun Q."/>
            <person name="Sedlacek I."/>
        </authorList>
    </citation>
    <scope>NUCLEOTIDE SEQUENCE</scope>
    <source>
        <strain evidence="3">CCM 7684</strain>
    </source>
</reference>
<dbReference type="Proteomes" id="UP000602745">
    <property type="component" value="Unassembled WGS sequence"/>
</dbReference>
<dbReference type="EMBL" id="BMCP01000001">
    <property type="protein sequence ID" value="GGE36015.1"/>
    <property type="molecule type" value="Genomic_DNA"/>
</dbReference>
<accession>A0A8J2VRA1</accession>
<feature type="region of interest" description="Disordered" evidence="1">
    <location>
        <begin position="92"/>
        <end position="130"/>
    </location>
</feature>
<comment type="caution">
    <text evidence="3">The sequence shown here is derived from an EMBL/GenBank/DDBJ whole genome shotgun (WGS) entry which is preliminary data.</text>
</comment>
<name>A0A8J2VRA1_9RHOB</name>
<dbReference type="RefSeq" id="WP_188408735.1">
    <property type="nucleotide sequence ID" value="NZ_BMCP01000001.1"/>
</dbReference>
<keyword evidence="2" id="KW-0732">Signal</keyword>
<gene>
    <name evidence="3" type="ORF">GCM10007276_11860</name>
</gene>
<evidence type="ECO:0000256" key="1">
    <source>
        <dbReference type="SAM" id="MobiDB-lite"/>
    </source>
</evidence>
<feature type="compositionally biased region" description="Basic and acidic residues" evidence="1">
    <location>
        <begin position="104"/>
        <end position="121"/>
    </location>
</feature>
<evidence type="ECO:0008006" key="5">
    <source>
        <dbReference type="Google" id="ProtNLM"/>
    </source>
</evidence>